<sequence>MTDTSIKPRRVRFSWEETPLHWVPGDPFTTHLINVLHMLLPAGERWFVHVFKQALPYIRDPRLKAEVKGFMGQEGTHAVAHQRVLEHMKDQGLDPGPYVENIEWIFERMLGDDTMPPIARTYWLKERVALIAAIEHYTAVLGQWILDARPLDDAGADAVMMDLLRWHGAEEVEHRSVAFDLFMHLDGSYARRTRTMMVTGPMIVLLLKRGAGFLMANDPILRGRLRAKWTHYFYRARQGRVPTLRSLALAVPQYLRPGFHPSQEGDLRQALDYIAISPAHAEFLSLNVRKLQEGQ</sequence>
<dbReference type="EMBL" id="JACHIN010000001">
    <property type="protein sequence ID" value="MBB5074590.1"/>
    <property type="molecule type" value="Genomic_DNA"/>
</dbReference>
<reference evidence="1 2" key="1">
    <citation type="submission" date="2020-08" db="EMBL/GenBank/DDBJ databases">
        <title>Genomic Encyclopedia of Type Strains, Phase IV (KMG-IV): sequencing the most valuable type-strain genomes for metagenomic binning, comparative biology and taxonomic classification.</title>
        <authorList>
            <person name="Goeker M."/>
        </authorList>
    </citation>
    <scope>NUCLEOTIDE SEQUENCE [LARGE SCALE GENOMIC DNA]</scope>
    <source>
        <strain evidence="1 2">DSM 45385</strain>
    </source>
</reference>
<name>A0A7W8EBP1_9ACTN</name>
<dbReference type="PIRSF" id="PIRSF007580">
    <property type="entry name" value="UCP07580"/>
    <property type="match status" value="1"/>
</dbReference>
<dbReference type="RefSeq" id="WP_184957607.1">
    <property type="nucleotide sequence ID" value="NZ_JACHIN010000001.1"/>
</dbReference>
<accession>A0A7W8EBP1</accession>
<keyword evidence="2" id="KW-1185">Reference proteome</keyword>
<gene>
    <name evidence="1" type="ORF">HNR40_000036</name>
</gene>
<evidence type="ECO:0000313" key="2">
    <source>
        <dbReference type="Proteomes" id="UP000568380"/>
    </source>
</evidence>
<evidence type="ECO:0008006" key="3">
    <source>
        <dbReference type="Google" id="ProtNLM"/>
    </source>
</evidence>
<comment type="caution">
    <text evidence="1">The sequence shown here is derived from an EMBL/GenBank/DDBJ whole genome shotgun (WGS) entry which is preliminary data.</text>
</comment>
<dbReference type="Proteomes" id="UP000568380">
    <property type="component" value="Unassembled WGS sequence"/>
</dbReference>
<dbReference type="PANTHER" id="PTHR39456">
    <property type="entry name" value="METAL-DEPENDENT HYDROLASE"/>
    <property type="match status" value="1"/>
</dbReference>
<organism evidence="1 2">
    <name type="scientific">Nonomuraea endophytica</name>
    <dbReference type="NCBI Taxonomy" id="714136"/>
    <lineage>
        <taxon>Bacteria</taxon>
        <taxon>Bacillati</taxon>
        <taxon>Actinomycetota</taxon>
        <taxon>Actinomycetes</taxon>
        <taxon>Streptosporangiales</taxon>
        <taxon>Streptosporangiaceae</taxon>
        <taxon>Nonomuraea</taxon>
    </lineage>
</organism>
<evidence type="ECO:0000313" key="1">
    <source>
        <dbReference type="EMBL" id="MBB5074590.1"/>
    </source>
</evidence>
<dbReference type="PANTHER" id="PTHR39456:SF1">
    <property type="entry name" value="METAL-DEPENDENT HYDROLASE"/>
    <property type="match status" value="1"/>
</dbReference>
<dbReference type="Pfam" id="PF10118">
    <property type="entry name" value="Metal_hydrol"/>
    <property type="match status" value="1"/>
</dbReference>
<dbReference type="InterPro" id="IPR016516">
    <property type="entry name" value="UCP07580"/>
</dbReference>
<dbReference type="AlphaFoldDB" id="A0A7W8EBP1"/>
<protein>
    <recommendedName>
        <fullName evidence="3">Metal-dependent hydrolase</fullName>
    </recommendedName>
</protein>
<proteinExistence type="predicted"/>